<keyword evidence="2" id="KW-1185">Reference proteome</keyword>
<sequence length="1128" mass="122444">MAKAAKAELYAKELDSSRLRGDWAEAISKGKPTSWPELFRKFSKHNPDRAMTANLAEAEQAIRANIESFHKEEAYTDASHVSDYSHEPSASDSTQFPPSMELGENGIGWSSDNVAGLAGRIDELRRSGVNKQAAIPIQALALFTLGRDEDAVSLLHEDKFIETAGAETREDIDQGEIYTLALTLLGFVVYGMANERLNLTKSEPGYAPFALAGYAKAIDLHERIRGGKRANALRGLPADEIERWAEVALYRNALLCVRSGDMTHALNSLRAYQAHAGRWPADFRLPQRNVIYRTYLRTLNRAVDNGTYVDPPALPARSRDDWRSRAFHLNVAATVASRVQVRDYESERAGREVEQRTFLPAGARTVTSRTVSKRRPNPHRLVRPPSVAWSNEVLTVQLAAATSLGRSSDFPRAGQINTAVLDFADELMRGWELNGEQGGEPADEAVDILYSLVRVTFHSQKLARHIFKLLFAAERYDEAKRALDAYIQIVDKGREANAAGAGAQASEGVGKLANGIDKNGHDDGEAERDKVLEDFEDDETYARALILGARSVGTYLKDYTYADKTARKALELLESSKSIKNGPGYTALLALAKRVAGSTRASLAIQLSDPQRRPDLQSEALALLRSSAELDPESSETFFSLAYLQGELRDISSAVFSARKALELEPADIESWHLLTLLLSAQKNYKGALQIAEVALAEAESDDEAVRAGGANGVINAASAKSASFNSPAELLSVDFPPRRSERAESVLRLMMTHNALEEILEGVELAIDGQRDIFTFYHKVFPSGAVSAASASASTGAPRLSISGARPTPSQSGGRLSSILLSEGDGVNGNGNGAIPRRYGSMTAMSQVSSNGGPTATRTRSFGHGQRAVSQGGAGAGAAIAAKARAEDGNDESEPTPSSERQALKVRREATLLARVWLMAAASFRRAGKHQQCRTAIQEAERVQPGLADVWVQLALYFYETKQANLAVNSLYKALACQGDHTAASVHLARLFLTEPNLKPRTNHDAPSPSPRVEEQASSMDGTRSRTLGGTSKTQDQAPGGAKSNYASTAEARLSKVAEDLSSVSLAEGLLNSVTTGSGWDCSEAWYFLAKAVKRSGRVKRERECLDYALKLEQSRPVRDLSTSLRR</sequence>
<accession>A0ACD0NZ20</accession>
<reference evidence="1 2" key="1">
    <citation type="journal article" date="2018" name="Mol. Biol. Evol.">
        <title>Broad Genomic Sampling Reveals a Smut Pathogenic Ancestry of the Fungal Clade Ustilaginomycotina.</title>
        <authorList>
            <person name="Kijpornyongpan T."/>
            <person name="Mondo S.J."/>
            <person name="Barry K."/>
            <person name="Sandor L."/>
            <person name="Lee J."/>
            <person name="Lipzen A."/>
            <person name="Pangilinan J."/>
            <person name="LaButti K."/>
            <person name="Hainaut M."/>
            <person name="Henrissat B."/>
            <person name="Grigoriev I.V."/>
            <person name="Spatafora J.W."/>
            <person name="Aime M.C."/>
        </authorList>
    </citation>
    <scope>NUCLEOTIDE SEQUENCE [LARGE SCALE GENOMIC DNA]</scope>
    <source>
        <strain evidence="1 2">SA 807</strain>
    </source>
</reference>
<organism evidence="1 2">
    <name type="scientific">Violaceomyces palustris</name>
    <dbReference type="NCBI Taxonomy" id="1673888"/>
    <lineage>
        <taxon>Eukaryota</taxon>
        <taxon>Fungi</taxon>
        <taxon>Dikarya</taxon>
        <taxon>Basidiomycota</taxon>
        <taxon>Ustilaginomycotina</taxon>
        <taxon>Ustilaginomycetes</taxon>
        <taxon>Violaceomycetales</taxon>
        <taxon>Violaceomycetaceae</taxon>
        <taxon>Violaceomyces</taxon>
    </lineage>
</organism>
<dbReference type="EMBL" id="KZ819874">
    <property type="protein sequence ID" value="PWN51062.1"/>
    <property type="molecule type" value="Genomic_DNA"/>
</dbReference>
<protein>
    <submittedName>
        <fullName evidence="1">TPR-like protein</fullName>
    </submittedName>
</protein>
<proteinExistence type="predicted"/>
<evidence type="ECO:0000313" key="2">
    <source>
        <dbReference type="Proteomes" id="UP000245626"/>
    </source>
</evidence>
<name>A0ACD0NZ20_9BASI</name>
<dbReference type="Proteomes" id="UP000245626">
    <property type="component" value="Unassembled WGS sequence"/>
</dbReference>
<gene>
    <name evidence="1" type="ORF">IE53DRAFT_361873</name>
</gene>
<evidence type="ECO:0000313" key="1">
    <source>
        <dbReference type="EMBL" id="PWN51062.1"/>
    </source>
</evidence>